<comment type="function">
    <text evidence="3 19">Catalyzes the conversion of D-ribulose 5-phosphate to formate and 3,4-dihydroxy-2-butanone 4-phosphate.</text>
</comment>
<comment type="caution">
    <text evidence="21">The sequence shown here is derived from an EMBL/GenBank/DDBJ whole genome shotgun (WGS) entry which is preliminary data.</text>
</comment>
<feature type="binding site" evidence="19">
    <location>
        <position position="371"/>
    </location>
    <ligand>
        <name>GTP</name>
        <dbReference type="ChEBI" id="CHEBI:37565"/>
    </ligand>
</feature>
<evidence type="ECO:0000313" key="21">
    <source>
        <dbReference type="EMBL" id="PSR32436.1"/>
    </source>
</evidence>
<comment type="cofactor">
    <cofactor evidence="2">
        <name>Mn(2+)</name>
        <dbReference type="ChEBI" id="CHEBI:29035"/>
    </cofactor>
</comment>
<feature type="binding site" evidence="19">
    <location>
        <position position="287"/>
    </location>
    <ligand>
        <name>GTP</name>
        <dbReference type="ChEBI" id="CHEBI:37565"/>
    </ligand>
</feature>
<feature type="active site" description="Nucleophile; for GTP cyclohydrolase activity" evidence="19">
    <location>
        <position position="345"/>
    </location>
</feature>
<evidence type="ECO:0000256" key="1">
    <source>
        <dbReference type="ARBA" id="ARBA00000141"/>
    </source>
</evidence>
<feature type="binding site" evidence="19">
    <location>
        <position position="46"/>
    </location>
    <ligand>
        <name>D-ribulose 5-phosphate</name>
        <dbReference type="ChEBI" id="CHEBI:58121"/>
    </ligand>
</feature>
<dbReference type="NCBIfam" id="NF006803">
    <property type="entry name" value="PRK09311.1"/>
    <property type="match status" value="1"/>
</dbReference>
<dbReference type="Gene3D" id="3.90.870.10">
    <property type="entry name" value="DHBP synthase"/>
    <property type="match status" value="1"/>
</dbReference>
<protein>
    <recommendedName>
        <fullName evidence="19">Riboflavin biosynthesis protein RibBA</fullName>
    </recommendedName>
    <domain>
        <recommendedName>
            <fullName evidence="19">3,4-dihydroxy-2-butanone 4-phosphate synthase</fullName>
            <shortName evidence="19">DHBP synthase</shortName>
            <ecNumber evidence="19">4.1.99.12</ecNumber>
        </recommendedName>
    </domain>
    <domain>
        <recommendedName>
            <fullName evidence="19">GTP cyclohydrolase-2</fullName>
            <ecNumber evidence="19">3.5.4.25</ecNumber>
        </recommendedName>
        <alternativeName>
            <fullName evidence="19">GTP cyclohydrolase II</fullName>
        </alternativeName>
    </domain>
</protein>
<dbReference type="PANTHER" id="PTHR21327:SF18">
    <property type="entry name" value="3,4-DIHYDROXY-2-BUTANONE 4-PHOSPHATE SYNTHASE"/>
    <property type="match status" value="1"/>
</dbReference>
<keyword evidence="16 19" id="KW-0511">Multifunctional enzyme</keyword>
<dbReference type="FunFam" id="3.90.870.10:FF:000001">
    <property type="entry name" value="Riboflavin biosynthesis protein RibBA"/>
    <property type="match status" value="1"/>
</dbReference>
<evidence type="ECO:0000256" key="5">
    <source>
        <dbReference type="ARBA" id="ARBA00004904"/>
    </source>
</evidence>
<dbReference type="Pfam" id="PF00925">
    <property type="entry name" value="GTP_cyclohydro2"/>
    <property type="match status" value="1"/>
</dbReference>
<comment type="similarity">
    <text evidence="19">In the C-terminal section; belongs to the GTP cyclohydrolase II family.</text>
</comment>
<evidence type="ECO:0000256" key="7">
    <source>
        <dbReference type="ARBA" id="ARBA00022619"/>
    </source>
</evidence>
<dbReference type="GO" id="GO:0000287">
    <property type="term" value="F:magnesium ion binding"/>
    <property type="evidence" value="ECO:0007669"/>
    <property type="project" value="UniProtKB-UniRule"/>
</dbReference>
<feature type="binding site" evidence="19">
    <location>
        <position position="157"/>
    </location>
    <ligand>
        <name>Mg(2+)</name>
        <dbReference type="ChEBI" id="CHEBI:18420"/>
        <label>2</label>
    </ligand>
</feature>
<dbReference type="GO" id="GO:0009231">
    <property type="term" value="P:riboflavin biosynthetic process"/>
    <property type="evidence" value="ECO:0007669"/>
    <property type="project" value="UniProtKB-UniRule"/>
</dbReference>
<evidence type="ECO:0000256" key="9">
    <source>
        <dbReference type="ARBA" id="ARBA00022741"/>
    </source>
</evidence>
<keyword evidence="12 19" id="KW-0460">Magnesium</keyword>
<evidence type="ECO:0000256" key="15">
    <source>
        <dbReference type="ARBA" id="ARBA00023239"/>
    </source>
</evidence>
<feature type="site" description="Essential for DHBP synthase activity" evidence="19">
    <location>
        <position position="140"/>
    </location>
</feature>
<feature type="binding site" evidence="19">
    <location>
        <position position="42"/>
    </location>
    <ligand>
        <name>Mg(2+)</name>
        <dbReference type="ChEBI" id="CHEBI:18420"/>
        <label>2</label>
    </ligand>
</feature>
<comment type="catalytic activity">
    <reaction evidence="1 19">
        <text>D-ribulose 5-phosphate = (2S)-2-hydroxy-3-oxobutyl phosphate + formate + H(+)</text>
        <dbReference type="Rhea" id="RHEA:18457"/>
        <dbReference type="ChEBI" id="CHEBI:15378"/>
        <dbReference type="ChEBI" id="CHEBI:15740"/>
        <dbReference type="ChEBI" id="CHEBI:58121"/>
        <dbReference type="ChEBI" id="CHEBI:58830"/>
        <dbReference type="EC" id="4.1.99.12"/>
    </reaction>
</comment>
<dbReference type="NCBIfam" id="TIGR00506">
    <property type="entry name" value="ribB"/>
    <property type="match status" value="1"/>
</dbReference>
<dbReference type="Pfam" id="PF00926">
    <property type="entry name" value="DHBP_synthase"/>
    <property type="match status" value="1"/>
</dbReference>
<dbReference type="HAMAP" id="MF_01283">
    <property type="entry name" value="RibBA"/>
    <property type="match status" value="1"/>
</dbReference>
<keyword evidence="13 19" id="KW-0342">GTP-binding</keyword>
<feature type="domain" description="GTP cyclohydrolase II" evidence="20">
    <location>
        <begin position="225"/>
        <end position="387"/>
    </location>
</feature>
<keyword evidence="15 19" id="KW-0456">Lyase</keyword>
<organism evidence="21 22">
    <name type="scientific">Sulfobacillus benefaciens</name>
    <dbReference type="NCBI Taxonomy" id="453960"/>
    <lineage>
        <taxon>Bacteria</taxon>
        <taxon>Bacillati</taxon>
        <taxon>Bacillota</taxon>
        <taxon>Clostridia</taxon>
        <taxon>Eubacteriales</taxon>
        <taxon>Clostridiales Family XVII. Incertae Sedis</taxon>
        <taxon>Sulfobacillus</taxon>
    </lineage>
</organism>
<feature type="binding site" evidence="19">
    <location>
        <begin position="154"/>
        <end position="158"/>
    </location>
    <ligand>
        <name>D-ribulose 5-phosphate</name>
        <dbReference type="ChEBI" id="CHEBI:58121"/>
    </ligand>
</feature>
<dbReference type="InterPro" id="IPR036144">
    <property type="entry name" value="RibA-like_sf"/>
</dbReference>
<dbReference type="GO" id="GO:0008270">
    <property type="term" value="F:zinc ion binding"/>
    <property type="evidence" value="ECO:0007669"/>
    <property type="project" value="UniProtKB-UniRule"/>
</dbReference>
<dbReference type="NCBIfam" id="NF001591">
    <property type="entry name" value="PRK00393.1"/>
    <property type="match status" value="1"/>
</dbReference>
<feature type="binding site" evidence="19">
    <location>
        <position position="178"/>
    </location>
    <ligand>
        <name>D-ribulose 5-phosphate</name>
        <dbReference type="ChEBI" id="CHEBI:58121"/>
    </ligand>
</feature>
<evidence type="ECO:0000256" key="6">
    <source>
        <dbReference type="ARBA" id="ARBA00005520"/>
    </source>
</evidence>
<feature type="binding site" evidence="19">
    <location>
        <position position="282"/>
    </location>
    <ligand>
        <name>Zn(2+)</name>
        <dbReference type="ChEBI" id="CHEBI:29105"/>
        <note>catalytic</note>
    </ligand>
</feature>
<feature type="binding site" evidence="19">
    <location>
        <position position="42"/>
    </location>
    <ligand>
        <name>Mg(2+)</name>
        <dbReference type="ChEBI" id="CHEBI:18420"/>
        <label>1</label>
    </ligand>
</feature>
<dbReference type="UniPathway" id="UPA00275">
    <property type="reaction ID" value="UER00399"/>
</dbReference>
<dbReference type="CDD" id="cd00641">
    <property type="entry name" value="GTP_cyclohydro2"/>
    <property type="match status" value="1"/>
</dbReference>
<dbReference type="InterPro" id="IPR032677">
    <property type="entry name" value="GTP_cyclohydro_II"/>
</dbReference>
<name>A0A2T2XDA9_9FIRM</name>
<evidence type="ECO:0000256" key="16">
    <source>
        <dbReference type="ARBA" id="ARBA00023268"/>
    </source>
</evidence>
<dbReference type="GO" id="GO:0008686">
    <property type="term" value="F:3,4-dihydroxy-2-butanone-4-phosphate synthase activity"/>
    <property type="evidence" value="ECO:0007669"/>
    <property type="project" value="UniProtKB-UniRule"/>
</dbReference>
<comment type="pathway">
    <text evidence="5 19">Cofactor biosynthesis; riboflavin biosynthesis; 2-hydroxy-3-oxobutyl phosphate from D-ribulose 5-phosphate: step 1/1.</text>
</comment>
<comment type="catalytic activity">
    <reaction evidence="18 19">
        <text>GTP + 4 H2O = 2,5-diamino-6-hydroxy-4-(5-phosphoribosylamino)-pyrimidine + formate + 2 phosphate + 3 H(+)</text>
        <dbReference type="Rhea" id="RHEA:23704"/>
        <dbReference type="ChEBI" id="CHEBI:15377"/>
        <dbReference type="ChEBI" id="CHEBI:15378"/>
        <dbReference type="ChEBI" id="CHEBI:15740"/>
        <dbReference type="ChEBI" id="CHEBI:37565"/>
        <dbReference type="ChEBI" id="CHEBI:43474"/>
        <dbReference type="ChEBI" id="CHEBI:58614"/>
        <dbReference type="EC" id="3.5.4.25"/>
    </reaction>
</comment>
<dbReference type="SUPFAM" id="SSF142695">
    <property type="entry name" value="RibA-like"/>
    <property type="match status" value="1"/>
</dbReference>
<keyword evidence="7 19" id="KW-0686">Riboflavin biosynthesis</keyword>
<dbReference type="PIRSF" id="PIRSF001259">
    <property type="entry name" value="RibA"/>
    <property type="match status" value="1"/>
</dbReference>
<feature type="active site" description="Proton acceptor; for GTP cyclohydrolase activity" evidence="19">
    <location>
        <position position="343"/>
    </location>
</feature>
<keyword evidence="9 19" id="KW-0547">Nucleotide-binding</keyword>
<keyword evidence="10 19" id="KW-0378">Hydrolase</keyword>
<evidence type="ECO:0000256" key="19">
    <source>
        <dbReference type="HAMAP-Rule" id="MF_01283"/>
    </source>
</evidence>
<dbReference type="Proteomes" id="UP000242972">
    <property type="component" value="Unassembled WGS sequence"/>
</dbReference>
<comment type="function">
    <text evidence="17 19">Catalyzes the conversion of GTP to 2,5-diamino-6-ribosylamino-4(3H)-pyrimidinone 5'-phosphate (DARP), formate and pyrophosphate.</text>
</comment>
<gene>
    <name evidence="19" type="primary">ribBA</name>
    <name evidence="21" type="ORF">C7B46_14365</name>
</gene>
<dbReference type="EMBL" id="PXYW01000041">
    <property type="protein sequence ID" value="PSR32436.1"/>
    <property type="molecule type" value="Genomic_DNA"/>
</dbReference>
<dbReference type="EC" id="4.1.99.12" evidence="19"/>
<comment type="cofactor">
    <cofactor evidence="19">
        <name>Zn(2+)</name>
        <dbReference type="ChEBI" id="CHEBI:29105"/>
    </cofactor>
    <text evidence="19">Binds 1 zinc ion per subunit.</text>
</comment>
<evidence type="ECO:0000256" key="4">
    <source>
        <dbReference type="ARBA" id="ARBA00004853"/>
    </source>
</evidence>
<sequence length="412" mass="45405">MATEKLDDLATTPIRPFDTIEDALSALKTGEIIIVVDDEDRENEGDLIIAAEKITPEAINFMAQWGRGLICVPMTGERLDALHLPPMVEVAQDSMHTAFSVSVDARHQVTTGISAHDRAMTVKALINPDTRPEDLTRPGHIFPLRAKEGGVLRRPGHTEAGVDLTRLAGFSPAAVICEILKPDGTMARLPELIEFKHRFNLKMITIADLIAYRRRQETVFTRDGSAQLPTRYGTFEAVSFTEKLTGVTHLALVMGDVSDGRPVLVRVHSECLTGDVFGSKRCDCGEQLDMALKKIAAEHRGVLLYMRQEGRGIGLANKIKAYALQEAGYDTVSANRALGFPPDSRDYGVGAQILSSLGISQIRLLTNNPKKYSALEGYGLEIVERVPITTIPQPENAFYLETKKQQMGHWFD</sequence>
<dbReference type="HAMAP" id="MF_00180">
    <property type="entry name" value="RibB"/>
    <property type="match status" value="1"/>
</dbReference>
<dbReference type="NCBIfam" id="TIGR00505">
    <property type="entry name" value="ribA"/>
    <property type="match status" value="1"/>
</dbReference>
<reference evidence="21 22" key="1">
    <citation type="journal article" date="2014" name="BMC Genomics">
        <title>Comparison of environmental and isolate Sulfobacillus genomes reveals diverse carbon, sulfur, nitrogen, and hydrogen metabolisms.</title>
        <authorList>
            <person name="Justice N.B."/>
            <person name="Norman A."/>
            <person name="Brown C.T."/>
            <person name="Singh A."/>
            <person name="Thomas B.C."/>
            <person name="Banfield J.F."/>
        </authorList>
    </citation>
    <scope>NUCLEOTIDE SEQUENCE [LARGE SCALE GENOMIC DNA]</scope>
    <source>
        <strain evidence="21">AMDSBA4</strain>
    </source>
</reference>
<evidence type="ECO:0000256" key="12">
    <source>
        <dbReference type="ARBA" id="ARBA00022842"/>
    </source>
</evidence>
<evidence type="ECO:0000256" key="14">
    <source>
        <dbReference type="ARBA" id="ARBA00023211"/>
    </source>
</evidence>
<evidence type="ECO:0000256" key="11">
    <source>
        <dbReference type="ARBA" id="ARBA00022833"/>
    </source>
</evidence>
<dbReference type="InterPro" id="IPR016299">
    <property type="entry name" value="Riboflavin_synth_RibBA"/>
</dbReference>
<dbReference type="Gene3D" id="3.40.50.10990">
    <property type="entry name" value="GTP cyclohydrolase II"/>
    <property type="match status" value="1"/>
</dbReference>
<dbReference type="FunFam" id="3.40.50.10990:FF:000001">
    <property type="entry name" value="Riboflavin biosynthesis protein RibBA"/>
    <property type="match status" value="1"/>
</dbReference>
<evidence type="ECO:0000313" key="22">
    <source>
        <dbReference type="Proteomes" id="UP000242972"/>
    </source>
</evidence>
<evidence type="ECO:0000256" key="17">
    <source>
        <dbReference type="ARBA" id="ARBA00043932"/>
    </source>
</evidence>
<feature type="binding site" evidence="19">
    <location>
        <begin position="266"/>
        <end position="270"/>
    </location>
    <ligand>
        <name>GTP</name>
        <dbReference type="ChEBI" id="CHEBI:37565"/>
    </ligand>
</feature>
<dbReference type="GO" id="GO:0003935">
    <property type="term" value="F:GTP cyclohydrolase II activity"/>
    <property type="evidence" value="ECO:0007669"/>
    <property type="project" value="UniProtKB-UniRule"/>
</dbReference>
<dbReference type="InterPro" id="IPR000926">
    <property type="entry name" value="RibA"/>
</dbReference>
<feature type="region of interest" description="GTP cyclohydrolase II" evidence="19">
    <location>
        <begin position="216"/>
        <end position="412"/>
    </location>
</feature>
<evidence type="ECO:0000256" key="18">
    <source>
        <dbReference type="ARBA" id="ARBA00049295"/>
    </source>
</evidence>
<keyword evidence="8 19" id="KW-0479">Metal-binding</keyword>
<evidence type="ECO:0000256" key="13">
    <source>
        <dbReference type="ARBA" id="ARBA00023134"/>
    </source>
</evidence>
<accession>A0A2T2XDA9</accession>
<dbReference type="GO" id="GO:0005829">
    <property type="term" value="C:cytosol"/>
    <property type="evidence" value="ECO:0007669"/>
    <property type="project" value="TreeGrafter"/>
</dbReference>
<dbReference type="GO" id="GO:0005525">
    <property type="term" value="F:GTP binding"/>
    <property type="evidence" value="ECO:0007669"/>
    <property type="project" value="UniProtKB-KW"/>
</dbReference>
<dbReference type="SUPFAM" id="SSF55821">
    <property type="entry name" value="YrdC/RibB"/>
    <property type="match status" value="1"/>
</dbReference>
<evidence type="ECO:0000256" key="2">
    <source>
        <dbReference type="ARBA" id="ARBA00001936"/>
    </source>
</evidence>
<dbReference type="InterPro" id="IPR017945">
    <property type="entry name" value="DHBP_synth_RibB-like_a/b_dom"/>
</dbReference>
<dbReference type="HAMAP" id="MF_00179">
    <property type="entry name" value="RibA"/>
    <property type="match status" value="1"/>
</dbReference>
<dbReference type="GO" id="GO:0030145">
    <property type="term" value="F:manganese ion binding"/>
    <property type="evidence" value="ECO:0007669"/>
    <property type="project" value="UniProtKB-UniRule"/>
</dbReference>
<keyword evidence="14 19" id="KW-0464">Manganese</keyword>
<keyword evidence="11 19" id="KW-0862">Zinc</keyword>
<feature type="binding site" evidence="19">
    <location>
        <position position="331"/>
    </location>
    <ligand>
        <name>GTP</name>
        <dbReference type="ChEBI" id="CHEBI:37565"/>
    </ligand>
</feature>
<evidence type="ECO:0000256" key="3">
    <source>
        <dbReference type="ARBA" id="ARBA00002284"/>
    </source>
</evidence>
<feature type="binding site" evidence="19">
    <location>
        <position position="284"/>
    </location>
    <ligand>
        <name>Zn(2+)</name>
        <dbReference type="ChEBI" id="CHEBI:29105"/>
        <note>catalytic</note>
    </ligand>
</feature>
<proteinExistence type="inferred from homology"/>
<comment type="cofactor">
    <cofactor evidence="19">
        <name>Mg(2+)</name>
        <dbReference type="ChEBI" id="CHEBI:18420"/>
    </cofactor>
    <cofactor evidence="19">
        <name>Mn(2+)</name>
        <dbReference type="ChEBI" id="CHEBI:29035"/>
    </cofactor>
    <text evidence="19">Binds 2 divalent metal cations per subunit. Magnesium or manganese.</text>
</comment>
<feature type="region of interest" description="DHBP synthase" evidence="19">
    <location>
        <begin position="1"/>
        <end position="215"/>
    </location>
</feature>
<feature type="site" description="Essential for DHBP synthase activity" evidence="19">
    <location>
        <position position="178"/>
    </location>
</feature>
<feature type="binding site" evidence="19">
    <location>
        <begin position="41"/>
        <end position="42"/>
    </location>
    <ligand>
        <name>D-ribulose 5-phosphate</name>
        <dbReference type="ChEBI" id="CHEBI:58121"/>
    </ligand>
</feature>
<dbReference type="EC" id="3.5.4.25" evidence="19"/>
<evidence type="ECO:0000256" key="10">
    <source>
        <dbReference type="ARBA" id="ARBA00022801"/>
    </source>
</evidence>
<feature type="binding site" evidence="19">
    <location>
        <position position="271"/>
    </location>
    <ligand>
        <name>Zn(2+)</name>
        <dbReference type="ChEBI" id="CHEBI:29105"/>
        <note>catalytic</note>
    </ligand>
</feature>
<dbReference type="InterPro" id="IPR000422">
    <property type="entry name" value="DHBP_synthase_RibB"/>
</dbReference>
<evidence type="ECO:0000256" key="8">
    <source>
        <dbReference type="ARBA" id="ARBA00022723"/>
    </source>
</evidence>
<comment type="pathway">
    <text evidence="4 19">Cofactor biosynthesis; riboflavin biosynthesis; 5-amino-6-(D-ribitylamino)uracil from GTP: step 1/4.</text>
</comment>
<dbReference type="PANTHER" id="PTHR21327">
    <property type="entry name" value="GTP CYCLOHYDROLASE II-RELATED"/>
    <property type="match status" value="1"/>
</dbReference>
<feature type="binding site" evidence="19">
    <location>
        <position position="366"/>
    </location>
    <ligand>
        <name>GTP</name>
        <dbReference type="ChEBI" id="CHEBI:37565"/>
    </ligand>
</feature>
<dbReference type="AlphaFoldDB" id="A0A2T2XDA9"/>
<comment type="similarity">
    <text evidence="6 19">In the N-terminal section; belongs to the DHBP synthase family.</text>
</comment>
<evidence type="ECO:0000259" key="20">
    <source>
        <dbReference type="Pfam" id="PF00925"/>
    </source>
</evidence>
<feature type="binding site" evidence="19">
    <location>
        <begin position="309"/>
        <end position="311"/>
    </location>
    <ligand>
        <name>GTP</name>
        <dbReference type="ChEBI" id="CHEBI:37565"/>
    </ligand>
</feature>